<keyword evidence="1" id="KW-0472">Membrane</keyword>
<evidence type="ECO:0000313" key="3">
    <source>
        <dbReference type="Proteomes" id="UP000005870"/>
    </source>
</evidence>
<keyword evidence="3" id="KW-1185">Reference proteome</keyword>
<evidence type="ECO:0000313" key="2">
    <source>
        <dbReference type="EMBL" id="AER55004.1"/>
    </source>
</evidence>
<dbReference type="OrthoDB" id="9909992at2"/>
<protein>
    <recommendedName>
        <fullName evidence="4">Transmembrane protein</fullName>
    </recommendedName>
</protein>
<keyword evidence="1" id="KW-0812">Transmembrane</keyword>
<sequence length="154" mass="17247">MYLKDSKLWVAVAAALAGYLNVRLVETFWVFWLPINPIADMLFGHRPVSPYYGWVLYPTDALASVLVSLPLGVFIAWLGTRHYRWAVAFATLPYLSSVYWFGLLEIVPTARLEAAAIAVISVVVTPLACWSGRLLLNRFTPNTSSKPNPRHQSP</sequence>
<dbReference type="Proteomes" id="UP000005870">
    <property type="component" value="Chromosome"/>
</dbReference>
<feature type="transmembrane region" description="Helical" evidence="1">
    <location>
        <begin position="51"/>
        <end position="78"/>
    </location>
</feature>
<dbReference type="KEGG" id="psd:DSC_01755"/>
<dbReference type="AlphaFoldDB" id="G7UUB5"/>
<feature type="transmembrane region" description="Helical" evidence="1">
    <location>
        <begin position="114"/>
        <end position="136"/>
    </location>
</feature>
<name>G7UUB5_PSEUP</name>
<dbReference type="HOGENOM" id="CLU_1702794_0_0_6"/>
<evidence type="ECO:0008006" key="4">
    <source>
        <dbReference type="Google" id="ProtNLM"/>
    </source>
</evidence>
<organism evidence="2 3">
    <name type="scientific">Pseudoxanthomonas spadix (strain BD-a59)</name>
    <dbReference type="NCBI Taxonomy" id="1045855"/>
    <lineage>
        <taxon>Bacteria</taxon>
        <taxon>Pseudomonadati</taxon>
        <taxon>Pseudomonadota</taxon>
        <taxon>Gammaproteobacteria</taxon>
        <taxon>Lysobacterales</taxon>
        <taxon>Lysobacteraceae</taxon>
        <taxon>Pseudoxanthomonas</taxon>
    </lineage>
</organism>
<evidence type="ECO:0000256" key="1">
    <source>
        <dbReference type="SAM" id="Phobius"/>
    </source>
</evidence>
<dbReference type="STRING" id="1045855.DSC_01755"/>
<feature type="transmembrane region" description="Helical" evidence="1">
    <location>
        <begin position="85"/>
        <end position="102"/>
    </location>
</feature>
<dbReference type="EMBL" id="CP003093">
    <property type="protein sequence ID" value="AER55004.1"/>
    <property type="molecule type" value="Genomic_DNA"/>
</dbReference>
<keyword evidence="1" id="KW-1133">Transmembrane helix</keyword>
<gene>
    <name evidence="2" type="ordered locus">DSC_01755</name>
</gene>
<proteinExistence type="predicted"/>
<accession>G7UUB5</accession>
<dbReference type="RefSeq" id="WP_014159182.1">
    <property type="nucleotide sequence ID" value="NC_016147.2"/>
</dbReference>
<reference evidence="2 3" key="1">
    <citation type="journal article" date="2012" name="J. Bacteriol.">
        <title>Complete Genome Sequence of the BTEX-Degrading Bacterium Pseudoxanthomonas spadix BD-a59.</title>
        <authorList>
            <person name="Lee S.H."/>
            <person name="Jin H.M."/>
            <person name="Lee H.J."/>
            <person name="Kim J.M."/>
            <person name="Jeon C.O."/>
        </authorList>
    </citation>
    <scope>NUCLEOTIDE SEQUENCE [LARGE SCALE GENOMIC DNA]</scope>
    <source>
        <strain evidence="2 3">BD-a59</strain>
    </source>
</reference>